<accession>A0A9D1A3L1</accession>
<organism evidence="2 3">
    <name type="scientific">Candidatus Copromonas faecavium</name>
    <name type="common">nom. illeg.</name>
    <dbReference type="NCBI Taxonomy" id="2840740"/>
    <lineage>
        <taxon>Bacteria</taxon>
        <taxon>Bacillati</taxon>
        <taxon>Bacillota</taxon>
        <taxon>Clostridia</taxon>
        <taxon>Lachnospirales</taxon>
        <taxon>Lachnospiraceae</taxon>
        <taxon>Candidatus Copromonas (nom. illeg.)</taxon>
    </lineage>
</organism>
<name>A0A9D1A3L1_9FIRM</name>
<evidence type="ECO:0000259" key="1">
    <source>
        <dbReference type="Pfam" id="PF05175"/>
    </source>
</evidence>
<proteinExistence type="predicted"/>
<evidence type="ECO:0000313" key="2">
    <source>
        <dbReference type="EMBL" id="HIR05389.1"/>
    </source>
</evidence>
<dbReference type="SUPFAM" id="SSF53335">
    <property type="entry name" value="S-adenosyl-L-methionine-dependent methyltransferases"/>
    <property type="match status" value="1"/>
</dbReference>
<dbReference type="InterPro" id="IPR002052">
    <property type="entry name" value="DNA_methylase_N6_adenine_CS"/>
</dbReference>
<dbReference type="PROSITE" id="PS00092">
    <property type="entry name" value="N6_MTASE"/>
    <property type="match status" value="1"/>
</dbReference>
<dbReference type="Gene3D" id="3.40.50.150">
    <property type="entry name" value="Vaccinia Virus protein VP39"/>
    <property type="match status" value="1"/>
</dbReference>
<dbReference type="GO" id="GO:0008170">
    <property type="term" value="F:N-methyltransferase activity"/>
    <property type="evidence" value="ECO:0007669"/>
    <property type="project" value="UniProtKB-ARBA"/>
</dbReference>
<dbReference type="PANTHER" id="PTHR47739:SF1">
    <property type="entry name" value="TRNA1(VAL) (ADENINE(37)-N6)-METHYLTRANSFERASE"/>
    <property type="match status" value="1"/>
</dbReference>
<dbReference type="InterPro" id="IPR007848">
    <property type="entry name" value="Small_mtfrase_dom"/>
</dbReference>
<dbReference type="AlphaFoldDB" id="A0A9D1A3L1"/>
<dbReference type="GO" id="GO:0003676">
    <property type="term" value="F:nucleic acid binding"/>
    <property type="evidence" value="ECO:0007669"/>
    <property type="project" value="InterPro"/>
</dbReference>
<sequence length="245" mass="27219">MTIKLKEQERLDDLQRNGLKIIQKTDGFCFGMDAVLLSGFAAVKPGEKVLDLGTGTGIIPLLLSAKTEGQHFSGLEIQEEVAEMAARSVALNGLEEKIKIVHGDIKEASRIFGAASFDVVVTNPPYMNDAHGLKNPNEGKAISRHEVLCTLEDVIREGTKVLKSGGRMYMVHRPHRLMEILGTMRAYKLEPKRMKFVHPYLDKEANMVLIEAVRGGGTWMKVEAPVVVYQAPGVYSEEIYQIYGY</sequence>
<evidence type="ECO:0000313" key="3">
    <source>
        <dbReference type="Proteomes" id="UP000824250"/>
    </source>
</evidence>
<dbReference type="GO" id="GO:0008757">
    <property type="term" value="F:S-adenosylmethionine-dependent methyltransferase activity"/>
    <property type="evidence" value="ECO:0007669"/>
    <property type="project" value="UniProtKB-ARBA"/>
</dbReference>
<reference evidence="2" key="1">
    <citation type="submission" date="2020-10" db="EMBL/GenBank/DDBJ databases">
        <authorList>
            <person name="Gilroy R."/>
        </authorList>
    </citation>
    <scope>NUCLEOTIDE SEQUENCE</scope>
    <source>
        <strain evidence="2">CHK180-2868</strain>
    </source>
</reference>
<dbReference type="EMBL" id="DVGC01000029">
    <property type="protein sequence ID" value="HIR05389.1"/>
    <property type="molecule type" value="Genomic_DNA"/>
</dbReference>
<dbReference type="GO" id="GO:0032259">
    <property type="term" value="P:methylation"/>
    <property type="evidence" value="ECO:0007669"/>
    <property type="project" value="InterPro"/>
</dbReference>
<protein>
    <submittedName>
        <fullName evidence="2">tRNA1(Val) (Adenine(37)-N6)-methyltransferase</fullName>
    </submittedName>
</protein>
<dbReference type="InterPro" id="IPR050210">
    <property type="entry name" value="tRNA_Adenine-N(6)_MTase"/>
</dbReference>
<dbReference type="Pfam" id="PF05175">
    <property type="entry name" value="MTS"/>
    <property type="match status" value="1"/>
</dbReference>
<comment type="caution">
    <text evidence="2">The sequence shown here is derived from an EMBL/GenBank/DDBJ whole genome shotgun (WGS) entry which is preliminary data.</text>
</comment>
<gene>
    <name evidence="2" type="ORF">IAB28_05420</name>
</gene>
<dbReference type="InterPro" id="IPR029063">
    <property type="entry name" value="SAM-dependent_MTases_sf"/>
</dbReference>
<reference evidence="2" key="2">
    <citation type="journal article" date="2021" name="PeerJ">
        <title>Extensive microbial diversity within the chicken gut microbiome revealed by metagenomics and culture.</title>
        <authorList>
            <person name="Gilroy R."/>
            <person name="Ravi A."/>
            <person name="Getino M."/>
            <person name="Pursley I."/>
            <person name="Horton D.L."/>
            <person name="Alikhan N.F."/>
            <person name="Baker D."/>
            <person name="Gharbi K."/>
            <person name="Hall N."/>
            <person name="Watson M."/>
            <person name="Adriaenssens E.M."/>
            <person name="Foster-Nyarko E."/>
            <person name="Jarju S."/>
            <person name="Secka A."/>
            <person name="Antonio M."/>
            <person name="Oren A."/>
            <person name="Chaudhuri R.R."/>
            <person name="La Ragione R."/>
            <person name="Hildebrand F."/>
            <person name="Pallen M.J."/>
        </authorList>
    </citation>
    <scope>NUCLEOTIDE SEQUENCE</scope>
    <source>
        <strain evidence="2">CHK180-2868</strain>
    </source>
</reference>
<dbReference type="PANTHER" id="PTHR47739">
    <property type="entry name" value="TRNA1(VAL) (ADENINE(37)-N6)-METHYLTRANSFERASE"/>
    <property type="match status" value="1"/>
</dbReference>
<dbReference type="Proteomes" id="UP000824250">
    <property type="component" value="Unassembled WGS sequence"/>
</dbReference>
<dbReference type="CDD" id="cd02440">
    <property type="entry name" value="AdoMet_MTases"/>
    <property type="match status" value="1"/>
</dbReference>
<feature type="domain" description="Methyltransferase small" evidence="1">
    <location>
        <begin position="35"/>
        <end position="177"/>
    </location>
</feature>